<sequence>MNPLPNIASQIKRVRTNKKSTLANNSQTSAMRTAIKKFEAAVAEGAENAEELLRAAHKAIDGAASKGLIHKNKASRDKSRLAAKLSK</sequence>
<keyword evidence="4 8" id="KW-0694">RNA-binding</keyword>
<dbReference type="HAMAP" id="MF_00500">
    <property type="entry name" value="Ribosomal_bS20"/>
    <property type="match status" value="1"/>
</dbReference>
<dbReference type="HOGENOM" id="CLU_160655_1_1_9"/>
<accession>C8NGS1</accession>
<evidence type="ECO:0000256" key="8">
    <source>
        <dbReference type="HAMAP-Rule" id="MF_00500"/>
    </source>
</evidence>
<dbReference type="GO" id="GO:0006412">
    <property type="term" value="P:translation"/>
    <property type="evidence" value="ECO:0007669"/>
    <property type="project" value="UniProtKB-UniRule"/>
</dbReference>
<proteinExistence type="inferred from homology"/>
<dbReference type="AlphaFoldDB" id="C8NGS1"/>
<dbReference type="Pfam" id="PF01649">
    <property type="entry name" value="Ribosomal_S20p"/>
    <property type="match status" value="1"/>
</dbReference>
<gene>
    <name evidence="8 10" type="primary">rpsT</name>
    <name evidence="10" type="ORF">HMPREF0444_1116</name>
</gene>
<dbReference type="FunFam" id="1.20.58.110:FF:000001">
    <property type="entry name" value="30S ribosomal protein S20"/>
    <property type="match status" value="1"/>
</dbReference>
<dbReference type="NCBIfam" id="TIGR00029">
    <property type="entry name" value="S20"/>
    <property type="match status" value="1"/>
</dbReference>
<comment type="function">
    <text evidence="1 8">Binds directly to 16S ribosomal RNA.</text>
</comment>
<dbReference type="PANTHER" id="PTHR33398:SF1">
    <property type="entry name" value="SMALL RIBOSOMAL SUBUNIT PROTEIN BS20C"/>
    <property type="match status" value="1"/>
</dbReference>
<evidence type="ECO:0000256" key="4">
    <source>
        <dbReference type="ARBA" id="ARBA00022884"/>
    </source>
</evidence>
<keyword evidence="3 8" id="KW-0699">rRNA-binding</keyword>
<protein>
    <recommendedName>
        <fullName evidence="7 8">Small ribosomal subunit protein bS20</fullName>
    </recommendedName>
</protein>
<evidence type="ECO:0000256" key="5">
    <source>
        <dbReference type="ARBA" id="ARBA00022980"/>
    </source>
</evidence>
<dbReference type="EMBL" id="ACKZ01000020">
    <property type="protein sequence ID" value="EEW36898.1"/>
    <property type="molecule type" value="Genomic_DNA"/>
</dbReference>
<dbReference type="SUPFAM" id="SSF46992">
    <property type="entry name" value="Ribosomal protein S20"/>
    <property type="match status" value="1"/>
</dbReference>
<name>C8NGS1_9LACT</name>
<reference evidence="10 11" key="1">
    <citation type="submission" date="2009-08" db="EMBL/GenBank/DDBJ databases">
        <authorList>
            <person name="Muzny D."/>
            <person name="Qin X."/>
            <person name="Deng J."/>
            <person name="Jiang H."/>
            <person name="Liu Y."/>
            <person name="Qu J."/>
            <person name="Song X.-Z."/>
            <person name="Zhang L."/>
            <person name="Thornton R."/>
            <person name="Coyle M."/>
            <person name="Francisco L."/>
            <person name="Jackson L."/>
            <person name="Javaid M."/>
            <person name="Korchina V."/>
            <person name="Kovar C."/>
            <person name="Mata R."/>
            <person name="Mathew T."/>
            <person name="Ngo R."/>
            <person name="Nguyen L."/>
            <person name="Nguyen N."/>
            <person name="Okwuonu G."/>
            <person name="Ongeri F."/>
            <person name="Pham C."/>
            <person name="Simmons D."/>
            <person name="Wilczek-Boney K."/>
            <person name="Hale W."/>
            <person name="Jakkamsetti A."/>
            <person name="Pham P."/>
            <person name="Ruth R."/>
            <person name="San Lucas F."/>
            <person name="Warren J."/>
            <person name="Zhang J."/>
            <person name="Zhao Z."/>
            <person name="Zhou C."/>
            <person name="Zhu D."/>
            <person name="Lee S."/>
            <person name="Bess C."/>
            <person name="Blankenburg K."/>
            <person name="Forbes L."/>
            <person name="Fu Q."/>
            <person name="Gubbala S."/>
            <person name="Hirani K."/>
            <person name="Jayaseelan J.C."/>
            <person name="Lara F."/>
            <person name="Munidasa M."/>
            <person name="Palculict T."/>
            <person name="Patil S."/>
            <person name="Pu L.-L."/>
            <person name="Saada N."/>
            <person name="Tang L."/>
            <person name="Weissenberger G."/>
            <person name="Zhu Y."/>
            <person name="Hemphill L."/>
            <person name="Shang Y."/>
            <person name="Youmans B."/>
            <person name="Ayvaz T."/>
            <person name="Ross M."/>
            <person name="Santibanez J."/>
            <person name="Aqrawi P."/>
            <person name="Gross S."/>
            <person name="Joshi V."/>
            <person name="Fowler G."/>
            <person name="Nazareth L."/>
            <person name="Reid J."/>
            <person name="Worley K."/>
            <person name="Petrosino J."/>
            <person name="Highlander S."/>
            <person name="Gibbs R."/>
        </authorList>
    </citation>
    <scope>NUCLEOTIDE SEQUENCE [LARGE SCALE GENOMIC DNA]</scope>
    <source>
        <strain evidence="10 11">ATCC 49175</strain>
    </source>
</reference>
<dbReference type="GO" id="GO:0070181">
    <property type="term" value="F:small ribosomal subunit rRNA binding"/>
    <property type="evidence" value="ECO:0007669"/>
    <property type="project" value="TreeGrafter"/>
</dbReference>
<comment type="similarity">
    <text evidence="2 8">Belongs to the bacterial ribosomal protein bS20 family.</text>
</comment>
<keyword evidence="6 8" id="KW-0687">Ribonucleoprotein</keyword>
<keyword evidence="5 8" id="KW-0689">Ribosomal protein</keyword>
<evidence type="ECO:0000256" key="3">
    <source>
        <dbReference type="ARBA" id="ARBA00022730"/>
    </source>
</evidence>
<evidence type="ECO:0000256" key="6">
    <source>
        <dbReference type="ARBA" id="ARBA00023274"/>
    </source>
</evidence>
<evidence type="ECO:0000256" key="9">
    <source>
        <dbReference type="SAM" id="MobiDB-lite"/>
    </source>
</evidence>
<organism evidence="10 11">
    <name type="scientific">Granulicatella adiacens ATCC 49175</name>
    <dbReference type="NCBI Taxonomy" id="638301"/>
    <lineage>
        <taxon>Bacteria</taxon>
        <taxon>Bacillati</taxon>
        <taxon>Bacillota</taxon>
        <taxon>Bacilli</taxon>
        <taxon>Lactobacillales</taxon>
        <taxon>Carnobacteriaceae</taxon>
        <taxon>Granulicatella</taxon>
    </lineage>
</organism>
<dbReference type="GO" id="GO:0015935">
    <property type="term" value="C:small ribosomal subunit"/>
    <property type="evidence" value="ECO:0007669"/>
    <property type="project" value="TreeGrafter"/>
</dbReference>
<dbReference type="GO" id="GO:0005829">
    <property type="term" value="C:cytosol"/>
    <property type="evidence" value="ECO:0007669"/>
    <property type="project" value="TreeGrafter"/>
</dbReference>
<evidence type="ECO:0000256" key="2">
    <source>
        <dbReference type="ARBA" id="ARBA00007634"/>
    </source>
</evidence>
<dbReference type="InterPro" id="IPR002583">
    <property type="entry name" value="Ribosomal_bS20"/>
</dbReference>
<dbReference type="GO" id="GO:0003735">
    <property type="term" value="F:structural constituent of ribosome"/>
    <property type="evidence" value="ECO:0007669"/>
    <property type="project" value="InterPro"/>
</dbReference>
<dbReference type="Proteomes" id="UP000005926">
    <property type="component" value="Unassembled WGS sequence"/>
</dbReference>
<keyword evidence="11" id="KW-1185">Reference proteome</keyword>
<evidence type="ECO:0000313" key="11">
    <source>
        <dbReference type="Proteomes" id="UP000005926"/>
    </source>
</evidence>
<dbReference type="PANTHER" id="PTHR33398">
    <property type="entry name" value="30S RIBOSOMAL PROTEIN S20"/>
    <property type="match status" value="1"/>
</dbReference>
<evidence type="ECO:0000256" key="7">
    <source>
        <dbReference type="ARBA" id="ARBA00035136"/>
    </source>
</evidence>
<dbReference type="STRING" id="638301.HMPREF0444_1116"/>
<comment type="caution">
    <text evidence="10">The sequence shown here is derived from an EMBL/GenBank/DDBJ whole genome shotgun (WGS) entry which is preliminary data.</text>
</comment>
<dbReference type="Gene3D" id="1.20.58.110">
    <property type="entry name" value="Ribosomal protein S20"/>
    <property type="match status" value="1"/>
</dbReference>
<dbReference type="InterPro" id="IPR036510">
    <property type="entry name" value="Ribosomal_bS20_sf"/>
</dbReference>
<feature type="region of interest" description="Disordered" evidence="9">
    <location>
        <begin position="63"/>
        <end position="87"/>
    </location>
</feature>
<evidence type="ECO:0000256" key="1">
    <source>
        <dbReference type="ARBA" id="ARBA00003134"/>
    </source>
</evidence>
<evidence type="ECO:0000313" key="10">
    <source>
        <dbReference type="EMBL" id="EEW36898.1"/>
    </source>
</evidence>
<dbReference type="eggNOG" id="COG0268">
    <property type="taxonomic scope" value="Bacteria"/>
</dbReference>